<dbReference type="InterPro" id="IPR003439">
    <property type="entry name" value="ABC_transporter-like_ATP-bd"/>
</dbReference>
<dbReference type="PANTHER" id="PTHR43776:SF7">
    <property type="entry name" value="D,D-DIPEPTIDE TRANSPORT ATP-BINDING PROTEIN DDPF-RELATED"/>
    <property type="match status" value="1"/>
</dbReference>
<gene>
    <name evidence="6" type="ORF">AB0I48_05170</name>
</gene>
<keyword evidence="3" id="KW-0547">Nucleotide-binding</keyword>
<dbReference type="Pfam" id="PF00005">
    <property type="entry name" value="ABC_tran"/>
    <property type="match status" value="2"/>
</dbReference>
<dbReference type="InterPro" id="IPR017871">
    <property type="entry name" value="ABC_transporter-like_CS"/>
</dbReference>
<dbReference type="InterPro" id="IPR050319">
    <property type="entry name" value="ABC_transp_ATP-bind"/>
</dbReference>
<dbReference type="PROSITE" id="PS50893">
    <property type="entry name" value="ABC_TRANSPORTER_2"/>
    <property type="match status" value="2"/>
</dbReference>
<evidence type="ECO:0000313" key="6">
    <source>
        <dbReference type="EMBL" id="MEV0706937.1"/>
    </source>
</evidence>
<dbReference type="GO" id="GO:0005524">
    <property type="term" value="F:ATP binding"/>
    <property type="evidence" value="ECO:0007669"/>
    <property type="project" value="UniProtKB-KW"/>
</dbReference>
<dbReference type="EMBL" id="JBFAKC010000002">
    <property type="protein sequence ID" value="MEV0706937.1"/>
    <property type="molecule type" value="Genomic_DNA"/>
</dbReference>
<organism evidence="6 7">
    <name type="scientific">Nocardia aurea</name>
    <dbReference type="NCBI Taxonomy" id="2144174"/>
    <lineage>
        <taxon>Bacteria</taxon>
        <taxon>Bacillati</taxon>
        <taxon>Actinomycetota</taxon>
        <taxon>Actinomycetes</taxon>
        <taxon>Mycobacteriales</taxon>
        <taxon>Nocardiaceae</taxon>
        <taxon>Nocardia</taxon>
    </lineage>
</organism>
<dbReference type="InterPro" id="IPR003593">
    <property type="entry name" value="AAA+_ATPase"/>
</dbReference>
<keyword evidence="2" id="KW-0813">Transport</keyword>
<accession>A0ABV3FND9</accession>
<dbReference type="RefSeq" id="WP_355089378.1">
    <property type="nucleotide sequence ID" value="NZ_JBEXKW010000062.1"/>
</dbReference>
<evidence type="ECO:0000256" key="3">
    <source>
        <dbReference type="ARBA" id="ARBA00022741"/>
    </source>
</evidence>
<feature type="domain" description="ABC transporter" evidence="5">
    <location>
        <begin position="241"/>
        <end position="480"/>
    </location>
</feature>
<comment type="similarity">
    <text evidence="1">Belongs to the ABC transporter superfamily.</text>
</comment>
<protein>
    <submittedName>
        <fullName evidence="6">ATP-binding cassette domain-containing protein</fullName>
    </submittedName>
</protein>
<dbReference type="Proteomes" id="UP001551695">
    <property type="component" value="Unassembled WGS sequence"/>
</dbReference>
<dbReference type="PANTHER" id="PTHR43776">
    <property type="entry name" value="TRANSPORT ATP-BINDING PROTEIN"/>
    <property type="match status" value="1"/>
</dbReference>
<dbReference type="SUPFAM" id="SSF52540">
    <property type="entry name" value="P-loop containing nucleoside triphosphate hydrolases"/>
    <property type="match status" value="2"/>
</dbReference>
<dbReference type="PROSITE" id="PS00211">
    <property type="entry name" value="ABC_TRANSPORTER_1"/>
    <property type="match status" value="2"/>
</dbReference>
<feature type="domain" description="ABC transporter" evidence="5">
    <location>
        <begin position="5"/>
        <end position="243"/>
    </location>
</feature>
<evidence type="ECO:0000256" key="1">
    <source>
        <dbReference type="ARBA" id="ARBA00005417"/>
    </source>
</evidence>
<evidence type="ECO:0000256" key="2">
    <source>
        <dbReference type="ARBA" id="ARBA00022448"/>
    </source>
</evidence>
<dbReference type="SMART" id="SM00382">
    <property type="entry name" value="AAA"/>
    <property type="match status" value="2"/>
</dbReference>
<dbReference type="Gene3D" id="3.40.50.300">
    <property type="entry name" value="P-loop containing nucleotide triphosphate hydrolases"/>
    <property type="match status" value="2"/>
</dbReference>
<keyword evidence="7" id="KW-1185">Reference proteome</keyword>
<evidence type="ECO:0000256" key="4">
    <source>
        <dbReference type="ARBA" id="ARBA00022840"/>
    </source>
</evidence>
<dbReference type="CDD" id="cd03257">
    <property type="entry name" value="ABC_NikE_OppD_transporters"/>
    <property type="match status" value="1"/>
</dbReference>
<name>A0ABV3FND9_9NOCA</name>
<evidence type="ECO:0000313" key="7">
    <source>
        <dbReference type="Proteomes" id="UP001551695"/>
    </source>
</evidence>
<evidence type="ECO:0000259" key="5">
    <source>
        <dbReference type="PROSITE" id="PS50893"/>
    </source>
</evidence>
<dbReference type="InterPro" id="IPR027417">
    <property type="entry name" value="P-loop_NTPase"/>
</dbReference>
<comment type="caution">
    <text evidence="6">The sequence shown here is derived from an EMBL/GenBank/DDBJ whole genome shotgun (WGS) entry which is preliminary data.</text>
</comment>
<proteinExistence type="inferred from homology"/>
<keyword evidence="4 6" id="KW-0067">ATP-binding</keyword>
<sequence length="481" mass="50246">MTGGVTVEDLSIRSVSGAVLLAPTSLRVAQGSVTALTGPSGVGKTTLMRAVLGHLSSGTTRTSGSVHVAGQDVFALSPAALRSFRRENIAFVGQDPGAALNPTMRIRSLLGEAAHRATDLVPGNVLARVGLPEHCLRRRPGELSGGEQRRVALALALARKVGVLVVDEPIAGLHGELRNGIADLLRSLATDDGVAVVVSGHDTKILHRLADQVVALGAPPAELAHSAARLRDPVSSGPPALRARAISASVGRRKLLEAVDVEIPAGESVAVVGPSGAGKTTFARVLAGIHTGASGTLEVDGRALGVGRARRSRRDRRRIQLIPQNPLSTLNPKHTVLQSISRPLRLVGMSVRSEIAERAAELLDSVELDADLLHRYPDELSGGQRQRVAIARALAVEPEILVCDEITSALDTATARSIMELVERTRVERGIGILVVSHDMTVVAGYCPGIVVLAGGRVVERGHTAEVLADPAAPETKALLV</sequence>
<reference evidence="6 7" key="1">
    <citation type="submission" date="2024-06" db="EMBL/GenBank/DDBJ databases">
        <title>The Natural Products Discovery Center: Release of the First 8490 Sequenced Strains for Exploring Actinobacteria Biosynthetic Diversity.</title>
        <authorList>
            <person name="Kalkreuter E."/>
            <person name="Kautsar S.A."/>
            <person name="Yang D."/>
            <person name="Bader C.D."/>
            <person name="Teijaro C.N."/>
            <person name="Fluegel L."/>
            <person name="Davis C.M."/>
            <person name="Simpson J.R."/>
            <person name="Lauterbach L."/>
            <person name="Steele A.D."/>
            <person name="Gui C."/>
            <person name="Meng S."/>
            <person name="Li G."/>
            <person name="Viehrig K."/>
            <person name="Ye F."/>
            <person name="Su P."/>
            <person name="Kiefer A.F."/>
            <person name="Nichols A."/>
            <person name="Cepeda A.J."/>
            <person name="Yan W."/>
            <person name="Fan B."/>
            <person name="Jiang Y."/>
            <person name="Adhikari A."/>
            <person name="Zheng C.-J."/>
            <person name="Schuster L."/>
            <person name="Cowan T.M."/>
            <person name="Smanski M.J."/>
            <person name="Chevrette M.G."/>
            <person name="De Carvalho L.P.S."/>
            <person name="Shen B."/>
        </authorList>
    </citation>
    <scope>NUCLEOTIDE SEQUENCE [LARGE SCALE GENOMIC DNA]</scope>
    <source>
        <strain evidence="6 7">NPDC050403</strain>
    </source>
</reference>